<feature type="transmembrane region" description="Helical" evidence="1">
    <location>
        <begin position="144"/>
        <end position="165"/>
    </location>
</feature>
<reference evidence="3" key="1">
    <citation type="submission" date="2017-02" db="EMBL/GenBank/DDBJ databases">
        <authorList>
            <person name="Dridi B."/>
        </authorList>
    </citation>
    <scope>NUCLEOTIDE SEQUENCE [LARGE SCALE GENOMIC DNA]</scope>
    <source>
        <strain evidence="3">B Co 03.10</strain>
    </source>
</reference>
<dbReference type="AlphaFoldDB" id="A0A1X6XJ63"/>
<feature type="transmembrane region" description="Helical" evidence="1">
    <location>
        <begin position="32"/>
        <end position="56"/>
    </location>
</feature>
<name>A0A1X6XJ63_9MICO</name>
<protein>
    <submittedName>
        <fullName evidence="2">Uncharacterized protein</fullName>
    </submittedName>
</protein>
<organism evidence="2 3">
    <name type="scientific">Brevibacterium yomogidense</name>
    <dbReference type="NCBI Taxonomy" id="946573"/>
    <lineage>
        <taxon>Bacteria</taxon>
        <taxon>Bacillati</taxon>
        <taxon>Actinomycetota</taxon>
        <taxon>Actinomycetes</taxon>
        <taxon>Micrococcales</taxon>
        <taxon>Brevibacteriaceae</taxon>
        <taxon>Brevibacterium</taxon>
    </lineage>
</organism>
<dbReference type="EMBL" id="FWFF01000017">
    <property type="protein sequence ID" value="SLM99345.1"/>
    <property type="molecule type" value="Genomic_DNA"/>
</dbReference>
<proteinExistence type="predicted"/>
<evidence type="ECO:0000256" key="1">
    <source>
        <dbReference type="SAM" id="Phobius"/>
    </source>
</evidence>
<dbReference type="RefSeq" id="WP_087008063.1">
    <property type="nucleotide sequence ID" value="NZ_FWFF01000017.1"/>
</dbReference>
<keyword evidence="1" id="KW-1133">Transmembrane helix</keyword>
<sequence length="188" mass="19662">MTTHTPRRFTTTADRLAGIADPSMGDERERDIALRAGTVAMVVSIFTIQLIGVALAVIGVGMWSGIVIVAALIPSGAYSWYCRSAGLDMNRVYSKIAPRRRRLATLAGLAVAAAWIAALSFHMFTGAPLIDVGLSDAVSTDSSTAAGLVTGGIVGGGAAMIALAYSARRGRRRLAAEDDADEDADDEY</sequence>
<keyword evidence="1" id="KW-0472">Membrane</keyword>
<dbReference type="Proteomes" id="UP000196581">
    <property type="component" value="Unassembled WGS sequence"/>
</dbReference>
<evidence type="ECO:0000313" key="3">
    <source>
        <dbReference type="Proteomes" id="UP000196581"/>
    </source>
</evidence>
<feature type="transmembrane region" description="Helical" evidence="1">
    <location>
        <begin position="62"/>
        <end position="82"/>
    </location>
</feature>
<keyword evidence="1" id="KW-0812">Transmembrane</keyword>
<gene>
    <name evidence="2" type="ORF">FM105_10905</name>
</gene>
<evidence type="ECO:0000313" key="2">
    <source>
        <dbReference type="EMBL" id="SLM99345.1"/>
    </source>
</evidence>
<keyword evidence="3" id="KW-1185">Reference proteome</keyword>
<accession>A0A1X6XJ63</accession>
<feature type="transmembrane region" description="Helical" evidence="1">
    <location>
        <begin position="103"/>
        <end position="124"/>
    </location>
</feature>